<proteinExistence type="predicted"/>
<protein>
    <submittedName>
        <fullName evidence="1">Uncharacterized protein</fullName>
    </submittedName>
</protein>
<comment type="caution">
    <text evidence="1">The sequence shown here is derived from an EMBL/GenBank/DDBJ whole genome shotgun (WGS) entry which is preliminary data.</text>
</comment>
<dbReference type="EMBL" id="BMNN01000005">
    <property type="protein sequence ID" value="GGJ05280.1"/>
    <property type="molecule type" value="Genomic_DNA"/>
</dbReference>
<evidence type="ECO:0000313" key="2">
    <source>
        <dbReference type="Proteomes" id="UP000633263"/>
    </source>
</evidence>
<accession>A0ABQ2CR89</accession>
<dbReference type="Proteomes" id="UP000633263">
    <property type="component" value="Unassembled WGS sequence"/>
</dbReference>
<name>A0ABQ2CR89_9GAMM</name>
<organism evidence="1 2">
    <name type="scientific">Halopseudomonas pertucinogena</name>
    <dbReference type="NCBI Taxonomy" id="86175"/>
    <lineage>
        <taxon>Bacteria</taxon>
        <taxon>Pseudomonadati</taxon>
        <taxon>Pseudomonadota</taxon>
        <taxon>Gammaproteobacteria</taxon>
        <taxon>Pseudomonadales</taxon>
        <taxon>Pseudomonadaceae</taxon>
        <taxon>Halopseudomonas</taxon>
    </lineage>
</organism>
<evidence type="ECO:0000313" key="1">
    <source>
        <dbReference type="EMBL" id="GGJ05280.1"/>
    </source>
</evidence>
<reference evidence="2" key="1">
    <citation type="journal article" date="2019" name="Int. J. Syst. Evol. Microbiol.">
        <title>The Global Catalogue of Microorganisms (GCM) 10K type strain sequencing project: providing services to taxonomists for standard genome sequencing and annotation.</title>
        <authorList>
            <consortium name="The Broad Institute Genomics Platform"/>
            <consortium name="The Broad Institute Genome Sequencing Center for Infectious Disease"/>
            <person name="Wu L."/>
            <person name="Ma J."/>
        </authorList>
    </citation>
    <scope>NUCLEOTIDE SEQUENCE [LARGE SCALE GENOMIC DNA]</scope>
    <source>
        <strain evidence="2">JCM 11590</strain>
    </source>
</reference>
<gene>
    <name evidence="1" type="ORF">GCM10009083_22650</name>
</gene>
<sequence>MVEKVVVLGSQQGVDEPLGNLLEADGQATHFTEFGDQLVIFAVNAQRGLQFDIAQCIYIWKAGAEGQGNAAKDEQRTTCCGNQQPEKNN</sequence>
<keyword evidence="2" id="KW-1185">Reference proteome</keyword>